<accession>A0A7S0QVP1</accession>
<dbReference type="EMBL" id="HBFA01004956">
    <property type="protein sequence ID" value="CAD8652503.1"/>
    <property type="molecule type" value="Transcribed_RNA"/>
</dbReference>
<organism evidence="1">
    <name type="scientific">Pyramimonas obovata</name>
    <dbReference type="NCBI Taxonomy" id="1411642"/>
    <lineage>
        <taxon>Eukaryota</taxon>
        <taxon>Viridiplantae</taxon>
        <taxon>Chlorophyta</taxon>
        <taxon>Pyramimonadophyceae</taxon>
        <taxon>Pyramimonadales</taxon>
        <taxon>Pyramimonadaceae</taxon>
        <taxon>Pyramimonas</taxon>
        <taxon>Pyramimonas incertae sedis</taxon>
    </lineage>
</organism>
<dbReference type="Pfam" id="PF15104">
    <property type="entry name" value="CFAP141"/>
    <property type="match status" value="1"/>
</dbReference>
<protein>
    <submittedName>
        <fullName evidence="1">Uncharacterized protein</fullName>
    </submittedName>
</protein>
<dbReference type="InterPro" id="IPR029375">
    <property type="entry name" value="CFAP141"/>
</dbReference>
<evidence type="ECO:0000313" key="1">
    <source>
        <dbReference type="EMBL" id="CAD8652503.1"/>
    </source>
</evidence>
<dbReference type="AlphaFoldDB" id="A0A7S0QVP1"/>
<reference evidence="1" key="1">
    <citation type="submission" date="2021-01" db="EMBL/GenBank/DDBJ databases">
        <authorList>
            <person name="Corre E."/>
            <person name="Pelletier E."/>
            <person name="Niang G."/>
            <person name="Scheremetjew M."/>
            <person name="Finn R."/>
            <person name="Kale V."/>
            <person name="Holt S."/>
            <person name="Cochrane G."/>
            <person name="Meng A."/>
            <person name="Brown T."/>
            <person name="Cohen L."/>
        </authorList>
    </citation>
    <scope>NUCLEOTIDE SEQUENCE</scope>
    <source>
        <strain evidence="1">CCMP722</strain>
    </source>
</reference>
<proteinExistence type="predicted"/>
<sequence length="122" mass="14067">MAHSHFKTGANIDRLVAQNEQYHAANQYANTNKRMEQLASWHSGKYRELKCPTQLMKGYDIDANNTGKAQELHHEMALELKYAAKELCILRRAKLKSLLENERLQHEAELNSMGLAIQKDLF</sequence>
<gene>
    <name evidence="1" type="ORF">POBO1169_LOCUS2526</name>
</gene>
<name>A0A7S0QVP1_9CHLO</name>